<keyword evidence="3" id="KW-0347">Helicase</keyword>
<keyword evidence="1" id="KW-1133">Transmembrane helix</keyword>
<accession>W7RSR8</accession>
<dbReference type="Pfam" id="PF14493">
    <property type="entry name" value="HTH_40"/>
    <property type="match status" value="1"/>
</dbReference>
<keyword evidence="3" id="KW-0067">ATP-binding</keyword>
<dbReference type="EMBL" id="AYKQ01000008">
    <property type="protein sequence ID" value="EWH33599.1"/>
    <property type="molecule type" value="Genomic_DNA"/>
</dbReference>
<protein>
    <submittedName>
        <fullName evidence="3">ATP-dependent DNA helicase RecQ</fullName>
    </submittedName>
</protein>
<proteinExistence type="predicted"/>
<keyword evidence="3" id="KW-0378">Hydrolase</keyword>
<dbReference type="GO" id="GO:0004386">
    <property type="term" value="F:helicase activity"/>
    <property type="evidence" value="ECO:0007669"/>
    <property type="project" value="UniProtKB-KW"/>
</dbReference>
<evidence type="ECO:0000256" key="1">
    <source>
        <dbReference type="SAM" id="Phobius"/>
    </source>
</evidence>
<keyword evidence="3" id="KW-0547">Nucleotide-binding</keyword>
<evidence type="ECO:0000313" key="3">
    <source>
        <dbReference type="EMBL" id="EWH33599.1"/>
    </source>
</evidence>
<feature type="domain" description="Helicase Helix-turn-helix" evidence="2">
    <location>
        <begin position="310"/>
        <end position="397"/>
    </location>
</feature>
<feature type="transmembrane region" description="Helical" evidence="1">
    <location>
        <begin position="20"/>
        <end position="41"/>
    </location>
</feature>
<gene>
    <name evidence="3" type="ORF">P799_05150</name>
</gene>
<evidence type="ECO:0000259" key="2">
    <source>
        <dbReference type="Pfam" id="PF14493"/>
    </source>
</evidence>
<evidence type="ECO:0000313" key="4">
    <source>
        <dbReference type="Proteomes" id="UP000023555"/>
    </source>
</evidence>
<name>W7RSR8_LYSSH</name>
<sequence length="402" mass="46692">MSGAAAPHAPQAMHVSLSTIVYLAIFFSPLTMFLQSFILILKMFILHFNLNTIKLEEFASMFHQILLQIFQKLNKERTISAAYHVLKGKRSGQTIQDIGLFQLHQYFGLLPKLPRTTFDEAVTLFMQYSWLKVQESGHFYMEKLGLQRAQQTPPFFFDGWHYRGNEHVFFARLSLIVQSLSYQTAAVRSFSPISRDPDIQNWVRSFLQNHHYLQGHLQQQLLDECTSVLKNIPVSDGSKQLVLYRLSGYRLPGWTWQQLADKRKESVLDSQLAFIETLHKLLNEVQQNNDYPLLKEVAQGVRVKILLTDSAQQTAQLYEQGYSVEQIVQIRKLKQSTIEDHFVELAMYEPNFSIGPFVSYEEAEKVWQASKHYQTKKLKILHEALKELSYFQLRLVLAKGEV</sequence>
<dbReference type="HOGENOM" id="CLU_066169_0_0_9"/>
<organism evidence="3 4">
    <name type="scientific">Lysinibacillus sphaericus CBAM5</name>
    <dbReference type="NCBI Taxonomy" id="1400869"/>
    <lineage>
        <taxon>Bacteria</taxon>
        <taxon>Bacillati</taxon>
        <taxon>Bacillota</taxon>
        <taxon>Bacilli</taxon>
        <taxon>Bacillales</taxon>
        <taxon>Bacillaceae</taxon>
        <taxon>Lysinibacillus</taxon>
    </lineage>
</organism>
<keyword evidence="1" id="KW-0472">Membrane</keyword>
<keyword evidence="1" id="KW-0812">Transmembrane</keyword>
<dbReference type="AlphaFoldDB" id="W7RSR8"/>
<comment type="caution">
    <text evidence="3">The sequence shown here is derived from an EMBL/GenBank/DDBJ whole genome shotgun (WGS) entry which is preliminary data.</text>
</comment>
<dbReference type="InterPro" id="IPR029491">
    <property type="entry name" value="Helicase_HTH"/>
</dbReference>
<dbReference type="Proteomes" id="UP000023555">
    <property type="component" value="Unassembled WGS sequence"/>
</dbReference>
<reference evidence="3 4" key="1">
    <citation type="journal article" date="2015" name="Stand. Genomic Sci.">
        <title>Genome sequence and description of the mosquitocidal and heavy metal tolerant strain Lysinibacillus sphaericus CBAM5.</title>
        <authorList>
            <person name="Pena-Montenegro T.D."/>
            <person name="Lozano L."/>
            <person name="Dussan J."/>
        </authorList>
    </citation>
    <scope>NUCLEOTIDE SEQUENCE [LARGE SCALE GENOMIC DNA]</scope>
    <source>
        <strain evidence="3">CBAM5</strain>
    </source>
</reference>